<dbReference type="Proteomes" id="UP000321062">
    <property type="component" value="Chromosome"/>
</dbReference>
<evidence type="ECO:0000256" key="1">
    <source>
        <dbReference type="ARBA" id="ARBA00022475"/>
    </source>
</evidence>
<dbReference type="NCBIfam" id="NF001323">
    <property type="entry name" value="PRK00259.1-1"/>
    <property type="match status" value="1"/>
</dbReference>
<comment type="similarity">
    <text evidence="5">Belongs to the YciB family.</text>
</comment>
<dbReference type="OrthoDB" id="9788219at2"/>
<dbReference type="HAMAP" id="MF_00189">
    <property type="entry name" value="YciB"/>
    <property type="match status" value="1"/>
</dbReference>
<reference evidence="6 7" key="1">
    <citation type="journal article" date="2015" name="Int. J. Syst. Evol. Microbiol.">
        <title>Youhaiella tibetensis gen. nov., sp. nov., isolated from subsurface sediment.</title>
        <authorList>
            <person name="Wang Y.X."/>
            <person name="Huang F.Q."/>
            <person name="Nogi Y."/>
            <person name="Pang S.J."/>
            <person name="Wang P.K."/>
            <person name="Lv J."/>
        </authorList>
    </citation>
    <scope>NUCLEOTIDE SEQUENCE [LARGE SCALE GENOMIC DNA]</scope>
    <source>
        <strain evidence="7">fig4</strain>
    </source>
</reference>
<feature type="transmembrane region" description="Helical" evidence="5">
    <location>
        <begin position="139"/>
        <end position="157"/>
    </location>
</feature>
<keyword evidence="7" id="KW-1185">Reference proteome</keyword>
<evidence type="ECO:0000313" key="6">
    <source>
        <dbReference type="EMBL" id="QEE22269.1"/>
    </source>
</evidence>
<dbReference type="RefSeq" id="WP_049706805.1">
    <property type="nucleotide sequence ID" value="NZ_BMFM01000001.1"/>
</dbReference>
<keyword evidence="5" id="KW-0997">Cell inner membrane</keyword>
<dbReference type="Pfam" id="PF04279">
    <property type="entry name" value="IspA"/>
    <property type="match status" value="1"/>
</dbReference>
<protein>
    <recommendedName>
        <fullName evidence="5">Inner membrane-spanning protein YciB</fullName>
    </recommendedName>
</protein>
<feature type="transmembrane region" description="Helical" evidence="5">
    <location>
        <begin position="45"/>
        <end position="63"/>
    </location>
</feature>
<dbReference type="InterPro" id="IPR006008">
    <property type="entry name" value="YciB"/>
</dbReference>
<dbReference type="PANTHER" id="PTHR36917">
    <property type="entry name" value="INTRACELLULAR SEPTATION PROTEIN A-RELATED"/>
    <property type="match status" value="1"/>
</dbReference>
<evidence type="ECO:0000313" key="7">
    <source>
        <dbReference type="Proteomes" id="UP000321062"/>
    </source>
</evidence>
<keyword evidence="2 5" id="KW-0812">Transmembrane</keyword>
<keyword evidence="4 5" id="KW-0472">Membrane</keyword>
<dbReference type="PANTHER" id="PTHR36917:SF1">
    <property type="entry name" value="INNER MEMBRANE-SPANNING PROTEIN YCIB"/>
    <property type="match status" value="1"/>
</dbReference>
<dbReference type="KEGG" id="yti:FNA67_19825"/>
<evidence type="ECO:0000256" key="2">
    <source>
        <dbReference type="ARBA" id="ARBA00022692"/>
    </source>
</evidence>
<feature type="transmembrane region" description="Helical" evidence="5">
    <location>
        <begin position="69"/>
        <end position="88"/>
    </location>
</feature>
<keyword evidence="3 5" id="KW-1133">Transmembrane helix</keyword>
<comment type="subcellular location">
    <subcellularLocation>
        <location evidence="5">Cell inner membrane</location>
        <topology evidence="5">Multi-pass membrane protein</topology>
    </subcellularLocation>
</comment>
<comment type="function">
    <text evidence="5">Plays a role in cell envelope biogenesis, maintenance of cell envelope integrity and membrane homeostasis.</text>
</comment>
<evidence type="ECO:0000256" key="3">
    <source>
        <dbReference type="ARBA" id="ARBA00022989"/>
    </source>
</evidence>
<dbReference type="NCBIfam" id="TIGR00997">
    <property type="entry name" value="ispZ"/>
    <property type="match status" value="1"/>
</dbReference>
<sequence>MTSENTKPQEANWEELRPQLIKLALELGPLVVFFVANARADIFTATGWFMGAMVASLALSWLILRKVAIMPLVTGVVVVIFGGLTLWLKDDTFIKMKPTIVDTLFAVVLLGGLLFKQSLLKYVFGEVYKLKPEGWTVMTLRWGLFFLALAILNELIWRNFSTDLWVAFKVWAVMPITVVFTMFQLPLLQKYALEPEEEPSPAQ</sequence>
<name>A0A5B9DU23_9HYPH</name>
<keyword evidence="1 5" id="KW-1003">Cell membrane</keyword>
<evidence type="ECO:0000256" key="4">
    <source>
        <dbReference type="ARBA" id="ARBA00023136"/>
    </source>
</evidence>
<dbReference type="GO" id="GO:0005886">
    <property type="term" value="C:plasma membrane"/>
    <property type="evidence" value="ECO:0007669"/>
    <property type="project" value="UniProtKB-SubCell"/>
</dbReference>
<accession>A0A5B9DU23</accession>
<dbReference type="AlphaFoldDB" id="A0A5B9DU23"/>
<evidence type="ECO:0000256" key="5">
    <source>
        <dbReference type="HAMAP-Rule" id="MF_00189"/>
    </source>
</evidence>
<proteinExistence type="inferred from homology"/>
<gene>
    <name evidence="5" type="primary">yciB</name>
    <name evidence="6" type="ORF">FNA67_19825</name>
</gene>
<feature type="transmembrane region" description="Helical" evidence="5">
    <location>
        <begin position="164"/>
        <end position="185"/>
    </location>
</feature>
<dbReference type="EMBL" id="CP041690">
    <property type="protein sequence ID" value="QEE22269.1"/>
    <property type="molecule type" value="Genomic_DNA"/>
</dbReference>
<organism evidence="6 7">
    <name type="scientific">Paradevosia tibetensis</name>
    <dbReference type="NCBI Taxonomy" id="1447062"/>
    <lineage>
        <taxon>Bacteria</taxon>
        <taxon>Pseudomonadati</taxon>
        <taxon>Pseudomonadota</taxon>
        <taxon>Alphaproteobacteria</taxon>
        <taxon>Hyphomicrobiales</taxon>
        <taxon>Devosiaceae</taxon>
        <taxon>Paradevosia</taxon>
    </lineage>
</organism>
<feature type="transmembrane region" description="Helical" evidence="5">
    <location>
        <begin position="100"/>
        <end position="119"/>
    </location>
</feature>